<proteinExistence type="predicted"/>
<protein>
    <recommendedName>
        <fullName evidence="5">DUF4352 domain-containing protein</fullName>
    </recommendedName>
</protein>
<keyword evidence="2" id="KW-0732">Signal</keyword>
<evidence type="ECO:0000256" key="2">
    <source>
        <dbReference type="SAM" id="SignalP"/>
    </source>
</evidence>
<sequence>MTTKRRFSTRLAFAFAIATAVSTAVAPAIAADDDAAGIKLGIPGNVQATAAVGVVLRVKEVVAAEDVTLVTVSASYSGETSFLELAYSDSGTYLQDENGQKFPLRSPEDNPNLRISRGDTMQGRLVFLGRVAPESKKIRLVFNEGRDGGDTSGPGLSVDVPLTPKG</sequence>
<keyword evidence="4" id="KW-1185">Reference proteome</keyword>
<comment type="caution">
    <text evidence="3">The sequence shown here is derived from an EMBL/GenBank/DDBJ whole genome shotgun (WGS) entry which is preliminary data.</text>
</comment>
<accession>A0ABV9QVQ8</accession>
<feature type="chain" id="PRO_5046595812" description="DUF4352 domain-containing protein" evidence="2">
    <location>
        <begin position="31"/>
        <end position="166"/>
    </location>
</feature>
<reference evidence="4" key="1">
    <citation type="journal article" date="2019" name="Int. J. Syst. Evol. Microbiol.">
        <title>The Global Catalogue of Microorganisms (GCM) 10K type strain sequencing project: providing services to taxonomists for standard genome sequencing and annotation.</title>
        <authorList>
            <consortium name="The Broad Institute Genomics Platform"/>
            <consortium name="The Broad Institute Genome Sequencing Center for Infectious Disease"/>
            <person name="Wu L."/>
            <person name="Ma J."/>
        </authorList>
    </citation>
    <scope>NUCLEOTIDE SEQUENCE [LARGE SCALE GENOMIC DNA]</scope>
    <source>
        <strain evidence="4">CCUG 30340</strain>
    </source>
</reference>
<evidence type="ECO:0000313" key="4">
    <source>
        <dbReference type="Proteomes" id="UP001595886"/>
    </source>
</evidence>
<feature type="region of interest" description="Disordered" evidence="1">
    <location>
        <begin position="143"/>
        <end position="166"/>
    </location>
</feature>
<name>A0ABV9QVQ8_9GAMM</name>
<evidence type="ECO:0000256" key="1">
    <source>
        <dbReference type="SAM" id="MobiDB-lite"/>
    </source>
</evidence>
<dbReference type="Proteomes" id="UP001595886">
    <property type="component" value="Unassembled WGS sequence"/>
</dbReference>
<evidence type="ECO:0008006" key="5">
    <source>
        <dbReference type="Google" id="ProtNLM"/>
    </source>
</evidence>
<evidence type="ECO:0000313" key="3">
    <source>
        <dbReference type="EMBL" id="MFC4820524.1"/>
    </source>
</evidence>
<gene>
    <name evidence="3" type="ORF">ACFO6Q_09315</name>
</gene>
<organism evidence="3 4">
    <name type="scientific">Dokdonella ginsengisoli</name>
    <dbReference type="NCBI Taxonomy" id="363846"/>
    <lineage>
        <taxon>Bacteria</taxon>
        <taxon>Pseudomonadati</taxon>
        <taxon>Pseudomonadota</taxon>
        <taxon>Gammaproteobacteria</taxon>
        <taxon>Lysobacterales</taxon>
        <taxon>Rhodanobacteraceae</taxon>
        <taxon>Dokdonella</taxon>
    </lineage>
</organism>
<dbReference type="EMBL" id="JBHSHD010000007">
    <property type="protein sequence ID" value="MFC4820524.1"/>
    <property type="molecule type" value="Genomic_DNA"/>
</dbReference>
<dbReference type="RefSeq" id="WP_380020383.1">
    <property type="nucleotide sequence ID" value="NZ_JBHSHD010000007.1"/>
</dbReference>
<feature type="signal peptide" evidence="2">
    <location>
        <begin position="1"/>
        <end position="30"/>
    </location>
</feature>